<dbReference type="InterPro" id="IPR018247">
    <property type="entry name" value="EF_Hand_1_Ca_BS"/>
</dbReference>
<evidence type="ECO:0000256" key="1">
    <source>
        <dbReference type="ARBA" id="ARBA00022737"/>
    </source>
</evidence>
<dbReference type="GO" id="GO:0005509">
    <property type="term" value="F:calcium ion binding"/>
    <property type="evidence" value="ECO:0007669"/>
    <property type="project" value="InterPro"/>
</dbReference>
<dbReference type="Pfam" id="PF13499">
    <property type="entry name" value="EF-hand_7"/>
    <property type="match status" value="1"/>
</dbReference>
<dbReference type="GO" id="GO:0019900">
    <property type="term" value="F:kinase binding"/>
    <property type="evidence" value="ECO:0007669"/>
    <property type="project" value="InterPro"/>
</dbReference>
<feature type="domain" description="EF-hand" evidence="5">
    <location>
        <begin position="193"/>
        <end position="228"/>
    </location>
</feature>
<dbReference type="Gene3D" id="1.10.238.10">
    <property type="entry name" value="EF-hand"/>
    <property type="match status" value="1"/>
</dbReference>
<protein>
    <recommendedName>
        <fullName evidence="5">EF-hand domain-containing protein</fullName>
    </recommendedName>
</protein>
<dbReference type="InterPro" id="IPR045198">
    <property type="entry name" value="CNBL1-10"/>
</dbReference>
<sequence length="254" mass="29329">MGCVASREEELNNNGSNTLWKASGEEEESPTTSNSNLSNSQKKAKSFHETVHSKLAKNTYFSENDVVVLKTLFDSVAKEDDVIDESEFIEALFGKKKREECLMNQKKGQQGKFMFERRLFEKFDSNQEGYIFFDEFVRTLNVFHPRMNTNEKAKFAFHLYDVNGNGVITREELKELVSAVMKRSIFLNLDEEAIERVLDSTFEQVDIEKDGSISYEEFYRMVKENRKCIANMTIPTLTTLSTEYPEFIFLQSGG</sequence>
<dbReference type="EMBL" id="FO082275">
    <property type="protein sequence ID" value="CCO16171.1"/>
    <property type="molecule type" value="Genomic_DNA"/>
</dbReference>
<evidence type="ECO:0000313" key="7">
    <source>
        <dbReference type="Proteomes" id="UP000198341"/>
    </source>
</evidence>
<dbReference type="CDD" id="cd00051">
    <property type="entry name" value="EFh"/>
    <property type="match status" value="2"/>
</dbReference>
<evidence type="ECO:0000256" key="2">
    <source>
        <dbReference type="ARBA" id="ARBA00022837"/>
    </source>
</evidence>
<dbReference type="PANTHER" id="PTHR23056">
    <property type="entry name" value="CALCINEURIN B"/>
    <property type="match status" value="1"/>
</dbReference>
<evidence type="ECO:0000256" key="4">
    <source>
        <dbReference type="SAM" id="MobiDB-lite"/>
    </source>
</evidence>
<dbReference type="KEGG" id="bpg:Bathy04g02760"/>
<dbReference type="Proteomes" id="UP000198341">
    <property type="component" value="Chromosome 4"/>
</dbReference>
<dbReference type="PROSITE" id="PS00018">
    <property type="entry name" value="EF_HAND_1"/>
    <property type="match status" value="1"/>
</dbReference>
<organism evidence="6 7">
    <name type="scientific">Bathycoccus prasinos</name>
    <dbReference type="NCBI Taxonomy" id="41875"/>
    <lineage>
        <taxon>Eukaryota</taxon>
        <taxon>Viridiplantae</taxon>
        <taxon>Chlorophyta</taxon>
        <taxon>Mamiellophyceae</taxon>
        <taxon>Mamiellales</taxon>
        <taxon>Bathycoccaceae</taxon>
        <taxon>Bathycoccus</taxon>
    </lineage>
</organism>
<accession>K8EDS0</accession>
<evidence type="ECO:0000259" key="5">
    <source>
        <dbReference type="PROSITE" id="PS50222"/>
    </source>
</evidence>
<dbReference type="PANTHER" id="PTHR23056:SF110">
    <property type="entry name" value="CALMODULIN"/>
    <property type="match status" value="1"/>
</dbReference>
<dbReference type="AlphaFoldDB" id="K8EDS0"/>
<evidence type="ECO:0000256" key="3">
    <source>
        <dbReference type="ARBA" id="ARBA00023774"/>
    </source>
</evidence>
<gene>
    <name evidence="6" type="ORF">Bathy04g02760</name>
</gene>
<keyword evidence="7" id="KW-1185">Reference proteome</keyword>
<dbReference type="OrthoDB" id="191686at2759"/>
<dbReference type="InterPro" id="IPR011992">
    <property type="entry name" value="EF-hand-dom_pair"/>
</dbReference>
<feature type="domain" description="EF-hand" evidence="5">
    <location>
        <begin position="117"/>
        <end position="146"/>
    </location>
</feature>
<dbReference type="RefSeq" id="XP_007513646.1">
    <property type="nucleotide sequence ID" value="XM_007513584.1"/>
</dbReference>
<dbReference type="eggNOG" id="KOG0034">
    <property type="taxonomic scope" value="Eukaryota"/>
</dbReference>
<keyword evidence="1" id="KW-0677">Repeat</keyword>
<evidence type="ECO:0000313" key="6">
    <source>
        <dbReference type="EMBL" id="CCO16171.1"/>
    </source>
</evidence>
<reference evidence="6 7" key="1">
    <citation type="submission" date="2011-10" db="EMBL/GenBank/DDBJ databases">
        <authorList>
            <person name="Genoscope - CEA"/>
        </authorList>
    </citation>
    <scope>NUCLEOTIDE SEQUENCE [LARGE SCALE GENOMIC DNA]</scope>
    <source>
        <strain evidence="6 7">RCC 1105</strain>
    </source>
</reference>
<dbReference type="PROSITE" id="PS50222">
    <property type="entry name" value="EF_HAND_2"/>
    <property type="match status" value="3"/>
</dbReference>
<proteinExistence type="inferred from homology"/>
<keyword evidence="2" id="KW-0106">Calcium</keyword>
<dbReference type="GO" id="GO:0019722">
    <property type="term" value="P:calcium-mediated signaling"/>
    <property type="evidence" value="ECO:0007669"/>
    <property type="project" value="InterPro"/>
</dbReference>
<dbReference type="SUPFAM" id="SSF47473">
    <property type="entry name" value="EF-hand"/>
    <property type="match status" value="1"/>
</dbReference>
<feature type="region of interest" description="Disordered" evidence="4">
    <location>
        <begin position="1"/>
        <end position="43"/>
    </location>
</feature>
<feature type="compositionally biased region" description="Low complexity" evidence="4">
    <location>
        <begin position="30"/>
        <end position="40"/>
    </location>
</feature>
<dbReference type="InterPro" id="IPR002048">
    <property type="entry name" value="EF_hand_dom"/>
</dbReference>
<feature type="compositionally biased region" description="Basic and acidic residues" evidence="4">
    <location>
        <begin position="1"/>
        <end position="10"/>
    </location>
</feature>
<feature type="domain" description="EF-hand" evidence="5">
    <location>
        <begin position="148"/>
        <end position="183"/>
    </location>
</feature>
<dbReference type="STRING" id="41875.K8EDS0"/>
<name>K8EDS0_9CHLO</name>
<dbReference type="SMART" id="SM00054">
    <property type="entry name" value="EFh"/>
    <property type="match status" value="3"/>
</dbReference>
<dbReference type="GeneID" id="19016301"/>
<comment type="similarity">
    <text evidence="3">Belongs to the calcineurin regulatory subunit family.</text>
</comment>